<feature type="region of interest" description="Disordered" evidence="1">
    <location>
        <begin position="52"/>
        <end position="207"/>
    </location>
</feature>
<dbReference type="Proteomes" id="UP000324800">
    <property type="component" value="Unassembled WGS sequence"/>
</dbReference>
<reference evidence="2 3" key="1">
    <citation type="submission" date="2019-03" db="EMBL/GenBank/DDBJ databases">
        <title>Single cell metagenomics reveals metabolic interactions within the superorganism composed of flagellate Streblomastix strix and complex community of Bacteroidetes bacteria on its surface.</title>
        <authorList>
            <person name="Treitli S.C."/>
            <person name="Kolisko M."/>
            <person name="Husnik F."/>
            <person name="Keeling P."/>
            <person name="Hampl V."/>
        </authorList>
    </citation>
    <scope>NUCLEOTIDE SEQUENCE [LARGE SCALE GENOMIC DNA]</scope>
    <source>
        <strain evidence="2">ST1C</strain>
    </source>
</reference>
<name>A0A5J4WS05_9EUKA</name>
<organism evidence="2 3">
    <name type="scientific">Streblomastix strix</name>
    <dbReference type="NCBI Taxonomy" id="222440"/>
    <lineage>
        <taxon>Eukaryota</taxon>
        <taxon>Metamonada</taxon>
        <taxon>Preaxostyla</taxon>
        <taxon>Oxymonadida</taxon>
        <taxon>Streblomastigidae</taxon>
        <taxon>Streblomastix</taxon>
    </lineage>
</organism>
<protein>
    <submittedName>
        <fullName evidence="2">Uncharacterized protein</fullName>
    </submittedName>
</protein>
<proteinExistence type="predicted"/>
<feature type="compositionally biased region" description="Low complexity" evidence="1">
    <location>
        <begin position="103"/>
        <end position="121"/>
    </location>
</feature>
<evidence type="ECO:0000313" key="2">
    <source>
        <dbReference type="EMBL" id="KAA6397195.1"/>
    </source>
</evidence>
<evidence type="ECO:0000256" key="1">
    <source>
        <dbReference type="SAM" id="MobiDB-lite"/>
    </source>
</evidence>
<dbReference type="EMBL" id="SNRW01001236">
    <property type="protein sequence ID" value="KAA6397195.1"/>
    <property type="molecule type" value="Genomic_DNA"/>
</dbReference>
<feature type="compositionally biased region" description="Basic and acidic residues" evidence="1">
    <location>
        <begin position="171"/>
        <end position="180"/>
    </location>
</feature>
<comment type="caution">
    <text evidence="2">The sequence shown here is derived from an EMBL/GenBank/DDBJ whole genome shotgun (WGS) entry which is preliminary data.</text>
</comment>
<evidence type="ECO:0000313" key="3">
    <source>
        <dbReference type="Proteomes" id="UP000324800"/>
    </source>
</evidence>
<dbReference type="AlphaFoldDB" id="A0A5J4WS05"/>
<gene>
    <name evidence="2" type="ORF">EZS28_007275</name>
</gene>
<accession>A0A5J4WS05</accession>
<sequence>MVGGISTATVNAKINEHYMNVSNLGIGRYGKIRGPTLNEQVKDKLFDISERGVPGGVGDSLEFPTKQAERKPALKQRPITANPTYQSSSSQSSRQNTSIGKIQQSPQPFHRSPRSQRSPSPGHTVLGQKPPFPLPAFSNFQHPPSSIPKINKRLGKKEEDGLIPYAPNRGDSVREEESKRSKQISTTRSRRQDDGQEIDFGDGPQIKDNDTAVFERLDEHEQQMSILTQNISILDIRQTKCEETLKNIQMMMQQLLSRLGVDPKTNNT</sequence>